<evidence type="ECO:0000313" key="1">
    <source>
        <dbReference type="EMBL" id="OAX31513.1"/>
    </source>
</evidence>
<protein>
    <submittedName>
        <fullName evidence="1">Uncharacterized protein</fullName>
    </submittedName>
</protein>
<name>A0A1B7MFZ5_9AGAM</name>
<organism evidence="1 2">
    <name type="scientific">Rhizopogon vinicolor AM-OR11-026</name>
    <dbReference type="NCBI Taxonomy" id="1314800"/>
    <lineage>
        <taxon>Eukaryota</taxon>
        <taxon>Fungi</taxon>
        <taxon>Dikarya</taxon>
        <taxon>Basidiomycota</taxon>
        <taxon>Agaricomycotina</taxon>
        <taxon>Agaricomycetes</taxon>
        <taxon>Agaricomycetidae</taxon>
        <taxon>Boletales</taxon>
        <taxon>Suillineae</taxon>
        <taxon>Rhizopogonaceae</taxon>
        <taxon>Rhizopogon</taxon>
    </lineage>
</organism>
<accession>A0A1B7MFZ5</accession>
<gene>
    <name evidence="1" type="ORF">K503DRAFT_78323</name>
</gene>
<proteinExistence type="predicted"/>
<dbReference type="Proteomes" id="UP000092154">
    <property type="component" value="Unassembled WGS sequence"/>
</dbReference>
<evidence type="ECO:0000313" key="2">
    <source>
        <dbReference type="Proteomes" id="UP000092154"/>
    </source>
</evidence>
<keyword evidence="2" id="KW-1185">Reference proteome</keyword>
<reference evidence="1 2" key="1">
    <citation type="submission" date="2016-06" db="EMBL/GenBank/DDBJ databases">
        <title>Comparative genomics of the ectomycorrhizal sister species Rhizopogon vinicolor and Rhizopogon vesiculosus (Basidiomycota: Boletales) reveals a divergence of the mating type B locus.</title>
        <authorList>
            <consortium name="DOE Joint Genome Institute"/>
            <person name="Mujic A.B."/>
            <person name="Kuo A."/>
            <person name="Tritt A."/>
            <person name="Lipzen A."/>
            <person name="Chen C."/>
            <person name="Johnson J."/>
            <person name="Sharma A."/>
            <person name="Barry K."/>
            <person name="Grigoriev I.V."/>
            <person name="Spatafora J.W."/>
        </authorList>
    </citation>
    <scope>NUCLEOTIDE SEQUENCE [LARGE SCALE GENOMIC DNA]</scope>
    <source>
        <strain evidence="1 2">AM-OR11-026</strain>
    </source>
</reference>
<dbReference type="EMBL" id="KV449366">
    <property type="protein sequence ID" value="OAX31513.1"/>
    <property type="molecule type" value="Genomic_DNA"/>
</dbReference>
<dbReference type="InParanoid" id="A0A1B7MFZ5"/>
<dbReference type="AlphaFoldDB" id="A0A1B7MFZ5"/>
<sequence length="81" mass="8798">MTSTGHRYHECMLSSPRSLSPSLPFNIVIGHPALSTCDGTCTQDNSSISTDHICHDLIQDQCSLKSDSTSDSVWAIPHHST</sequence>